<dbReference type="AlphaFoldDB" id="B0D5W8"/>
<feature type="compositionally biased region" description="Low complexity" evidence="1">
    <location>
        <begin position="9"/>
        <end position="22"/>
    </location>
</feature>
<sequence>MADDQHSYAATTQNHNNATTTPDNDDATTSRDDNHTATVQAGMQPHQERGHPWTAQAGMDAGDGLFRVAEAEPRTTTTRGEGLARSKGHNNGRQPRATDNDSTMGRQYHFWLHGNLGESVFRRYESLCDEKIAKVRKSGAARARLQRISTRGMAYIHE</sequence>
<dbReference type="HOGENOM" id="CLU_1669666_0_0_1"/>
<dbReference type="RefSeq" id="XP_001879227.1">
    <property type="nucleotide sequence ID" value="XM_001879192.1"/>
</dbReference>
<evidence type="ECO:0000313" key="2">
    <source>
        <dbReference type="EMBL" id="EDR09842.1"/>
    </source>
</evidence>
<accession>B0D5W8</accession>
<dbReference type="Proteomes" id="UP000001194">
    <property type="component" value="Unassembled WGS sequence"/>
</dbReference>
<dbReference type="GeneID" id="6075142"/>
<dbReference type="EMBL" id="DS547098">
    <property type="protein sequence ID" value="EDR09842.1"/>
    <property type="molecule type" value="Genomic_DNA"/>
</dbReference>
<dbReference type="KEGG" id="lbc:LACBIDRAFT_325695"/>
<protein>
    <submittedName>
        <fullName evidence="2">Predicted protein</fullName>
    </submittedName>
</protein>
<evidence type="ECO:0000313" key="3">
    <source>
        <dbReference type="Proteomes" id="UP000001194"/>
    </source>
</evidence>
<dbReference type="InParanoid" id="B0D5W8"/>
<reference evidence="2 3" key="1">
    <citation type="journal article" date="2008" name="Nature">
        <title>The genome of Laccaria bicolor provides insights into mycorrhizal symbiosis.</title>
        <authorList>
            <person name="Martin F."/>
            <person name="Aerts A."/>
            <person name="Ahren D."/>
            <person name="Brun A."/>
            <person name="Danchin E.G.J."/>
            <person name="Duchaussoy F."/>
            <person name="Gibon J."/>
            <person name="Kohler A."/>
            <person name="Lindquist E."/>
            <person name="Pereda V."/>
            <person name="Salamov A."/>
            <person name="Shapiro H.J."/>
            <person name="Wuyts J."/>
            <person name="Blaudez D."/>
            <person name="Buee M."/>
            <person name="Brokstein P."/>
            <person name="Canbaeck B."/>
            <person name="Cohen D."/>
            <person name="Courty P.E."/>
            <person name="Coutinho P.M."/>
            <person name="Delaruelle C."/>
            <person name="Detter J.C."/>
            <person name="Deveau A."/>
            <person name="DiFazio S."/>
            <person name="Duplessis S."/>
            <person name="Fraissinet-Tachet L."/>
            <person name="Lucic E."/>
            <person name="Frey-Klett P."/>
            <person name="Fourrey C."/>
            <person name="Feussner I."/>
            <person name="Gay G."/>
            <person name="Grimwood J."/>
            <person name="Hoegger P.J."/>
            <person name="Jain P."/>
            <person name="Kilaru S."/>
            <person name="Labbe J."/>
            <person name="Lin Y.C."/>
            <person name="Legue V."/>
            <person name="Le Tacon F."/>
            <person name="Marmeisse R."/>
            <person name="Melayah D."/>
            <person name="Montanini B."/>
            <person name="Muratet M."/>
            <person name="Nehls U."/>
            <person name="Niculita-Hirzel H."/>
            <person name="Oudot-Le Secq M.P."/>
            <person name="Peter M."/>
            <person name="Quesneville H."/>
            <person name="Rajashekar B."/>
            <person name="Reich M."/>
            <person name="Rouhier N."/>
            <person name="Schmutz J."/>
            <person name="Yin T."/>
            <person name="Chalot M."/>
            <person name="Henrissat B."/>
            <person name="Kuees U."/>
            <person name="Lucas S."/>
            <person name="Van de Peer Y."/>
            <person name="Podila G.K."/>
            <person name="Polle A."/>
            <person name="Pukkila P.J."/>
            <person name="Richardson P.M."/>
            <person name="Rouze P."/>
            <person name="Sanders I.R."/>
            <person name="Stajich J.E."/>
            <person name="Tunlid A."/>
            <person name="Tuskan G."/>
            <person name="Grigoriev I.V."/>
        </authorList>
    </citation>
    <scope>NUCLEOTIDE SEQUENCE [LARGE SCALE GENOMIC DNA]</scope>
    <source>
        <strain evidence="3">S238N-H82 / ATCC MYA-4686</strain>
    </source>
</reference>
<evidence type="ECO:0000256" key="1">
    <source>
        <dbReference type="SAM" id="MobiDB-lite"/>
    </source>
</evidence>
<organism evidence="3">
    <name type="scientific">Laccaria bicolor (strain S238N-H82 / ATCC MYA-4686)</name>
    <name type="common">Bicoloured deceiver</name>
    <name type="synonym">Laccaria laccata var. bicolor</name>
    <dbReference type="NCBI Taxonomy" id="486041"/>
    <lineage>
        <taxon>Eukaryota</taxon>
        <taxon>Fungi</taxon>
        <taxon>Dikarya</taxon>
        <taxon>Basidiomycota</taxon>
        <taxon>Agaricomycotina</taxon>
        <taxon>Agaricomycetes</taxon>
        <taxon>Agaricomycetidae</taxon>
        <taxon>Agaricales</taxon>
        <taxon>Agaricineae</taxon>
        <taxon>Hydnangiaceae</taxon>
        <taxon>Laccaria</taxon>
    </lineage>
</organism>
<gene>
    <name evidence="2" type="ORF">LACBIDRAFT_325695</name>
</gene>
<keyword evidence="3" id="KW-1185">Reference proteome</keyword>
<name>B0D5W8_LACBS</name>
<proteinExistence type="predicted"/>
<feature type="region of interest" description="Disordered" evidence="1">
    <location>
        <begin position="1"/>
        <end position="102"/>
    </location>
</feature>